<reference evidence="2 3" key="1">
    <citation type="submission" date="2023-08" db="EMBL/GenBank/DDBJ databases">
        <title>A Necator americanus chromosomal reference genome.</title>
        <authorList>
            <person name="Ilik V."/>
            <person name="Petrzelkova K.J."/>
            <person name="Pardy F."/>
            <person name="Fuh T."/>
            <person name="Niatou-Singa F.S."/>
            <person name="Gouil Q."/>
            <person name="Baker L."/>
            <person name="Ritchie M.E."/>
            <person name="Jex A.R."/>
            <person name="Gazzola D."/>
            <person name="Li H."/>
            <person name="Toshio Fujiwara R."/>
            <person name="Zhan B."/>
            <person name="Aroian R.V."/>
            <person name="Pafco B."/>
            <person name="Schwarz E.M."/>
        </authorList>
    </citation>
    <scope>NUCLEOTIDE SEQUENCE [LARGE SCALE GENOMIC DNA]</scope>
    <source>
        <strain evidence="2 3">Aroian</strain>
        <tissue evidence="2">Whole animal</tissue>
    </source>
</reference>
<protein>
    <submittedName>
        <fullName evidence="2">Uncharacterized protein</fullName>
    </submittedName>
</protein>
<proteinExistence type="predicted"/>
<evidence type="ECO:0000313" key="3">
    <source>
        <dbReference type="Proteomes" id="UP001303046"/>
    </source>
</evidence>
<sequence length="105" mass="12774">MWTSARTREYAERQRSHRTAEMRDVREERLIAKVWKTFCDNDKANDKFAMPTNNMPKRQAESVEERRERLFENAPTDVQANRKRCCFTYAFLQIPFQDKNHFLRN</sequence>
<name>A0ABR1C8I0_NECAM</name>
<accession>A0ABR1C8I0</accession>
<evidence type="ECO:0000256" key="1">
    <source>
        <dbReference type="SAM" id="MobiDB-lite"/>
    </source>
</evidence>
<dbReference type="Proteomes" id="UP001303046">
    <property type="component" value="Unassembled WGS sequence"/>
</dbReference>
<evidence type="ECO:0000313" key="2">
    <source>
        <dbReference type="EMBL" id="KAK6733571.1"/>
    </source>
</evidence>
<feature type="compositionally biased region" description="Basic and acidic residues" evidence="1">
    <location>
        <begin position="58"/>
        <end position="67"/>
    </location>
</feature>
<comment type="caution">
    <text evidence="2">The sequence shown here is derived from an EMBL/GenBank/DDBJ whole genome shotgun (WGS) entry which is preliminary data.</text>
</comment>
<organism evidence="2 3">
    <name type="scientific">Necator americanus</name>
    <name type="common">Human hookworm</name>
    <dbReference type="NCBI Taxonomy" id="51031"/>
    <lineage>
        <taxon>Eukaryota</taxon>
        <taxon>Metazoa</taxon>
        <taxon>Ecdysozoa</taxon>
        <taxon>Nematoda</taxon>
        <taxon>Chromadorea</taxon>
        <taxon>Rhabditida</taxon>
        <taxon>Rhabditina</taxon>
        <taxon>Rhabditomorpha</taxon>
        <taxon>Strongyloidea</taxon>
        <taxon>Ancylostomatidae</taxon>
        <taxon>Bunostominae</taxon>
        <taxon>Necator</taxon>
    </lineage>
</organism>
<feature type="region of interest" description="Disordered" evidence="1">
    <location>
        <begin position="46"/>
        <end position="67"/>
    </location>
</feature>
<dbReference type="EMBL" id="JAVFWL010000002">
    <property type="protein sequence ID" value="KAK6733571.1"/>
    <property type="molecule type" value="Genomic_DNA"/>
</dbReference>
<keyword evidence="3" id="KW-1185">Reference proteome</keyword>
<gene>
    <name evidence="2" type="primary">Necator_chrII.g5158</name>
    <name evidence="2" type="ORF">RB195_017366</name>
</gene>